<dbReference type="GO" id="GO:0016301">
    <property type="term" value="F:kinase activity"/>
    <property type="evidence" value="ECO:0007669"/>
    <property type="project" value="InterPro"/>
</dbReference>
<dbReference type="HAMAP" id="MF_00590">
    <property type="entry name" value="Dephospho_CoA_kinase_GTP_dep"/>
    <property type="match status" value="1"/>
</dbReference>
<comment type="caution">
    <text evidence="3">The sequence shown here is derived from an EMBL/GenBank/DDBJ whole genome shotgun (WGS) entry which is preliminary data.</text>
</comment>
<accession>A0A2H0TII9</accession>
<protein>
    <recommendedName>
        <fullName evidence="5">DUF359 domain-containing protein</fullName>
    </recommendedName>
</protein>
<dbReference type="EMBL" id="PFCK01000086">
    <property type="protein sequence ID" value="PIR71366.1"/>
    <property type="molecule type" value="Genomic_DNA"/>
</dbReference>
<proteinExistence type="inferred from homology"/>
<evidence type="ECO:0000256" key="2">
    <source>
        <dbReference type="ARBA" id="ARBA00023134"/>
    </source>
</evidence>
<evidence type="ECO:0000313" key="4">
    <source>
        <dbReference type="Proteomes" id="UP000228909"/>
    </source>
</evidence>
<dbReference type="GO" id="GO:0015937">
    <property type="term" value="P:coenzyme A biosynthetic process"/>
    <property type="evidence" value="ECO:0007669"/>
    <property type="project" value="InterPro"/>
</dbReference>
<evidence type="ECO:0000313" key="3">
    <source>
        <dbReference type="EMBL" id="PIR71366.1"/>
    </source>
</evidence>
<sequence>MKHCWNGHLRNTNNSNFLRFPSFQFQKTLRTFPNRMLPNFLTLWTFVEHDIIIFMKTCFLPKELRPELRKIWGIPLFNGEKEVLKKFQQFTKKRRFKKIITVGDYCSLTLPSDIKIFDGKIKRKKIKKLAKFSLSCSNPAGTIKKGVWPIIKKAIKNKENVFVDGEEDLLVIPAVLLSSNKTAVVYGLPDKGVCLIEVSPRVKKTFKELLNQFHIE</sequence>
<gene>
    <name evidence="3" type="ORF">COU43_03100</name>
</gene>
<dbReference type="Proteomes" id="UP000228909">
    <property type="component" value="Unassembled WGS sequence"/>
</dbReference>
<dbReference type="GO" id="GO:0005525">
    <property type="term" value="F:GTP binding"/>
    <property type="evidence" value="ECO:0007669"/>
    <property type="project" value="UniProtKB-KW"/>
</dbReference>
<dbReference type="InterPro" id="IPR007164">
    <property type="entry name" value="GTP-dep_dephospho-CoA_kin"/>
</dbReference>
<keyword evidence="2" id="KW-0342">GTP-binding</keyword>
<keyword evidence="1" id="KW-0547">Nucleotide-binding</keyword>
<reference evidence="4" key="1">
    <citation type="submission" date="2017-09" db="EMBL/GenBank/DDBJ databases">
        <title>Depth-based differentiation of microbial function through sediment-hosted aquifers and enrichment of novel symbionts in the deep terrestrial subsurface.</title>
        <authorList>
            <person name="Probst A.J."/>
            <person name="Ladd B."/>
            <person name="Jarett J.K."/>
            <person name="Geller-Mcgrath D.E."/>
            <person name="Sieber C.M.K."/>
            <person name="Emerson J.B."/>
            <person name="Anantharaman K."/>
            <person name="Thomas B.C."/>
            <person name="Malmstrom R."/>
            <person name="Stieglmeier M."/>
            <person name="Klingl A."/>
            <person name="Woyke T."/>
            <person name="Ryan C.M."/>
            <person name="Banfield J.F."/>
        </authorList>
    </citation>
    <scope>NUCLEOTIDE SEQUENCE [LARGE SCALE GENOMIC DNA]</scope>
</reference>
<dbReference type="PANTHER" id="PTHR40732:SF1">
    <property type="entry name" value="GTP-DEPENDENT DEPHOSPHO-COA KINASE"/>
    <property type="match status" value="1"/>
</dbReference>
<dbReference type="Pfam" id="PF04019">
    <property type="entry name" value="DUF359"/>
    <property type="match status" value="1"/>
</dbReference>
<dbReference type="PANTHER" id="PTHR40732">
    <property type="entry name" value="UPF0218 PROTEIN TK1697"/>
    <property type="match status" value="1"/>
</dbReference>
<evidence type="ECO:0000256" key="1">
    <source>
        <dbReference type="ARBA" id="ARBA00022741"/>
    </source>
</evidence>
<organism evidence="3 4">
    <name type="scientific">Candidatus Nealsonbacteria bacterium CG10_big_fil_rev_8_21_14_0_10_37_25</name>
    <dbReference type="NCBI Taxonomy" id="1974711"/>
    <lineage>
        <taxon>Bacteria</taxon>
        <taxon>Candidatus Nealsoniibacteriota</taxon>
    </lineage>
</organism>
<dbReference type="AlphaFoldDB" id="A0A2H0TII9"/>
<name>A0A2H0TII9_9BACT</name>
<evidence type="ECO:0008006" key="5">
    <source>
        <dbReference type="Google" id="ProtNLM"/>
    </source>
</evidence>